<dbReference type="EMBL" id="JAFKGL010000001">
    <property type="protein sequence ID" value="MBN9412299.1"/>
    <property type="molecule type" value="Genomic_DNA"/>
</dbReference>
<dbReference type="PANTHER" id="PTHR37304:SF1">
    <property type="entry name" value="MEMBRANE PROTEIN"/>
    <property type="match status" value="1"/>
</dbReference>
<organism evidence="2 3">
    <name type="scientific">Candidatus Paracaedimonas acanthamoebae</name>
    <dbReference type="NCBI Taxonomy" id="244581"/>
    <lineage>
        <taxon>Bacteria</taxon>
        <taxon>Pseudomonadati</taxon>
        <taxon>Pseudomonadota</taxon>
        <taxon>Alphaproteobacteria</taxon>
        <taxon>Holosporales</taxon>
        <taxon>Caedimonadaceae</taxon>
        <taxon>Candidatus Paracaedimonas</taxon>
    </lineage>
</organism>
<keyword evidence="1" id="KW-0812">Transmembrane</keyword>
<reference evidence="2" key="1">
    <citation type="submission" date="2021-02" db="EMBL/GenBank/DDBJ databases">
        <title>Thiocyanate and organic carbon inputs drive convergent selection for specific autotrophic Afipia and Thiobacillus strains within complex microbiomes.</title>
        <authorList>
            <person name="Huddy R.J."/>
            <person name="Sachdeva R."/>
            <person name="Kadzinga F."/>
            <person name="Kantor R.S."/>
            <person name="Harrison S.T.L."/>
            <person name="Banfield J.F."/>
        </authorList>
    </citation>
    <scope>NUCLEOTIDE SEQUENCE</scope>
    <source>
        <strain evidence="2">SCN18_10_11_15_R4_P_38_20</strain>
    </source>
</reference>
<protein>
    <submittedName>
        <fullName evidence="2">DUF378 domain-containing protein</fullName>
    </submittedName>
</protein>
<gene>
    <name evidence="2" type="ORF">J0H12_00020</name>
</gene>
<evidence type="ECO:0000256" key="1">
    <source>
        <dbReference type="SAM" id="Phobius"/>
    </source>
</evidence>
<accession>A0A8J7PRS6</accession>
<dbReference type="InterPro" id="IPR007211">
    <property type="entry name" value="DUF378"/>
</dbReference>
<name>A0A8J7PRS6_9PROT</name>
<evidence type="ECO:0000313" key="2">
    <source>
        <dbReference type="EMBL" id="MBN9412299.1"/>
    </source>
</evidence>
<dbReference type="PANTHER" id="PTHR37304">
    <property type="entry name" value="MEMBRANE PROTEIN-RELATED"/>
    <property type="match status" value="1"/>
</dbReference>
<evidence type="ECO:0000313" key="3">
    <source>
        <dbReference type="Proteomes" id="UP000664414"/>
    </source>
</evidence>
<keyword evidence="1" id="KW-1133">Transmembrane helix</keyword>
<keyword evidence="1" id="KW-0472">Membrane</keyword>
<sequence length="78" mass="8548">MINAPHTTVRTFSYYSRLFANILVIIGAINWGLVGTIKFDLVAFLFGEVSAVSRVVYALVGLSGLYLLPTLAQRSINN</sequence>
<dbReference type="Proteomes" id="UP000664414">
    <property type="component" value="Unassembled WGS sequence"/>
</dbReference>
<proteinExistence type="predicted"/>
<feature type="transmembrane region" description="Helical" evidence="1">
    <location>
        <begin position="12"/>
        <end position="34"/>
    </location>
</feature>
<dbReference type="Pfam" id="PF04070">
    <property type="entry name" value="DUF378"/>
    <property type="match status" value="1"/>
</dbReference>
<feature type="transmembrane region" description="Helical" evidence="1">
    <location>
        <begin position="54"/>
        <end position="72"/>
    </location>
</feature>
<comment type="caution">
    <text evidence="2">The sequence shown here is derived from an EMBL/GenBank/DDBJ whole genome shotgun (WGS) entry which is preliminary data.</text>
</comment>
<dbReference type="AlphaFoldDB" id="A0A8J7PRS6"/>